<reference evidence="1 2" key="1">
    <citation type="submission" date="2023-02" db="EMBL/GenBank/DDBJ databases">
        <title>LHISI_Scaffold_Assembly.</title>
        <authorList>
            <person name="Stuart O.P."/>
            <person name="Cleave R."/>
            <person name="Magrath M.J.L."/>
            <person name="Mikheyev A.S."/>
        </authorList>
    </citation>
    <scope>NUCLEOTIDE SEQUENCE [LARGE SCALE GENOMIC DNA]</scope>
    <source>
        <strain evidence="1">Daus_M_001</strain>
        <tissue evidence="1">Leg muscle</tissue>
    </source>
</reference>
<gene>
    <name evidence="1" type="ORF">PR048_002524</name>
</gene>
<name>A0ABQ9IKE6_9NEOP</name>
<protein>
    <submittedName>
        <fullName evidence="1">Uncharacterized protein</fullName>
    </submittedName>
</protein>
<comment type="caution">
    <text evidence="1">The sequence shown here is derived from an EMBL/GenBank/DDBJ whole genome shotgun (WGS) entry which is preliminary data.</text>
</comment>
<dbReference type="Proteomes" id="UP001159363">
    <property type="component" value="Chromosome 1"/>
</dbReference>
<accession>A0ABQ9IKE6</accession>
<proteinExistence type="predicted"/>
<dbReference type="EMBL" id="JARBHB010000001">
    <property type="protein sequence ID" value="KAJ8897178.1"/>
    <property type="molecule type" value="Genomic_DNA"/>
</dbReference>
<sequence length="279" mass="32068">MRYEAIYDMFKDEREGMLILSFDCQKNLALPKVADQAAYYSRELYCYNFTVVTGSSHLHISNENVSIQTWFENERPKSSNEIASAVYGTLQTANLHGIDTVRLMADGLVGYSFLPSARVLGRIEKEAKRKETITEPKEYHNIFEHHWPLKVKGTDWGAYDWKKAARDIVKAASLFVKTNNILVRGEPYYRTDIEIERGITKKNTSFTDASPHKLPIGIPVTKDKVNDVGDLLLKHFSCEWKSLDSLQWYKRIVESNGHNVGEEVELPCDCDREEDFSFV</sequence>
<evidence type="ECO:0000313" key="1">
    <source>
        <dbReference type="EMBL" id="KAJ8897178.1"/>
    </source>
</evidence>
<evidence type="ECO:0000313" key="2">
    <source>
        <dbReference type="Proteomes" id="UP001159363"/>
    </source>
</evidence>
<organism evidence="1 2">
    <name type="scientific">Dryococelus australis</name>
    <dbReference type="NCBI Taxonomy" id="614101"/>
    <lineage>
        <taxon>Eukaryota</taxon>
        <taxon>Metazoa</taxon>
        <taxon>Ecdysozoa</taxon>
        <taxon>Arthropoda</taxon>
        <taxon>Hexapoda</taxon>
        <taxon>Insecta</taxon>
        <taxon>Pterygota</taxon>
        <taxon>Neoptera</taxon>
        <taxon>Polyneoptera</taxon>
        <taxon>Phasmatodea</taxon>
        <taxon>Verophasmatodea</taxon>
        <taxon>Anareolatae</taxon>
        <taxon>Phasmatidae</taxon>
        <taxon>Eurycanthinae</taxon>
        <taxon>Dryococelus</taxon>
    </lineage>
</organism>
<keyword evidence="2" id="KW-1185">Reference proteome</keyword>